<comment type="caution">
    <text evidence="1">The sequence shown here is derived from an EMBL/GenBank/DDBJ whole genome shotgun (WGS) entry which is preliminary data.</text>
</comment>
<organism evidence="1 2">
    <name type="scientific">Fusarium mexicanum</name>
    <dbReference type="NCBI Taxonomy" id="751941"/>
    <lineage>
        <taxon>Eukaryota</taxon>
        <taxon>Fungi</taxon>
        <taxon>Dikarya</taxon>
        <taxon>Ascomycota</taxon>
        <taxon>Pezizomycotina</taxon>
        <taxon>Sordariomycetes</taxon>
        <taxon>Hypocreomycetidae</taxon>
        <taxon>Hypocreales</taxon>
        <taxon>Nectriaceae</taxon>
        <taxon>Fusarium</taxon>
        <taxon>Fusarium fujikuroi species complex</taxon>
    </lineage>
</organism>
<proteinExistence type="predicted"/>
<keyword evidence="2" id="KW-1185">Reference proteome</keyword>
<name>A0A8H5IS81_9HYPO</name>
<sequence>MATARAISVLSLSQNRAVVRSIHVHIESHGYGIGGILESDPFSVYDLGIALRVLEPRPRAIVVGRGYTEEEANEVRTAFAEYHRDVDLDAGVVIKITDEVFDEVGKEGIPKWVLEQLQAYFEKWQALRVLL</sequence>
<dbReference type="AlphaFoldDB" id="A0A8H5IS81"/>
<dbReference type="EMBL" id="JAAOAM010000174">
    <property type="protein sequence ID" value="KAF5541826.1"/>
    <property type="molecule type" value="Genomic_DNA"/>
</dbReference>
<protein>
    <submittedName>
        <fullName evidence="1">Uncharacterized protein</fullName>
    </submittedName>
</protein>
<gene>
    <name evidence="1" type="ORF">FMEXI_7750</name>
</gene>
<reference evidence="1 2" key="1">
    <citation type="submission" date="2020-05" db="EMBL/GenBank/DDBJ databases">
        <title>Identification and distribution of gene clusters putatively required for synthesis of sphingolipid metabolism inhibitors in phylogenetically diverse species of the filamentous fungus Fusarium.</title>
        <authorList>
            <person name="Kim H.-S."/>
            <person name="Busman M."/>
            <person name="Brown D.W."/>
            <person name="Divon H."/>
            <person name="Uhlig S."/>
            <person name="Proctor R.H."/>
        </authorList>
    </citation>
    <scope>NUCLEOTIDE SEQUENCE [LARGE SCALE GENOMIC DNA]</scope>
    <source>
        <strain evidence="1 2">NRRL 53147</strain>
    </source>
</reference>
<dbReference type="Proteomes" id="UP000522262">
    <property type="component" value="Unassembled WGS sequence"/>
</dbReference>
<evidence type="ECO:0000313" key="1">
    <source>
        <dbReference type="EMBL" id="KAF5541826.1"/>
    </source>
</evidence>
<accession>A0A8H5IS81</accession>
<evidence type="ECO:0000313" key="2">
    <source>
        <dbReference type="Proteomes" id="UP000522262"/>
    </source>
</evidence>